<dbReference type="PATRIC" id="fig|45070.6.peg.2838"/>
<dbReference type="SUPFAM" id="SSF51206">
    <property type="entry name" value="cAMP-binding domain-like"/>
    <property type="match status" value="1"/>
</dbReference>
<comment type="subcellular location">
    <subcellularLocation>
        <location evidence="3">Cell junction</location>
        <location evidence="3">Tight junction</location>
    </subcellularLocation>
    <subcellularLocation>
        <location evidence="1">Lateral cell membrane</location>
    </subcellularLocation>
    <subcellularLocation>
        <location evidence="2">Membrane</location>
        <topology evidence="2">Multi-pass membrane protein</topology>
    </subcellularLocation>
</comment>
<dbReference type="Proteomes" id="UP000054725">
    <property type="component" value="Unassembled WGS sequence"/>
</dbReference>
<accession>A0A0W0WL31</accession>
<evidence type="ECO:0000256" key="9">
    <source>
        <dbReference type="ARBA" id="ARBA00022889"/>
    </source>
</evidence>
<dbReference type="PANTHER" id="PTHR12101">
    <property type="entry name" value="POPEYE DOMAIN CONTAINING PROTEIN"/>
    <property type="match status" value="1"/>
</dbReference>
<dbReference type="STRING" id="45070.Lnau_2688"/>
<evidence type="ECO:0000256" key="3">
    <source>
        <dbReference type="ARBA" id="ARBA00004435"/>
    </source>
</evidence>
<dbReference type="GO" id="GO:0030552">
    <property type="term" value="F:cAMP binding"/>
    <property type="evidence" value="ECO:0007669"/>
    <property type="project" value="TreeGrafter"/>
</dbReference>
<evidence type="ECO:0000256" key="5">
    <source>
        <dbReference type="ARBA" id="ARBA00022427"/>
    </source>
</evidence>
<dbReference type="OrthoDB" id="6154918at2"/>
<keyword evidence="9" id="KW-0130">Cell adhesion</keyword>
<dbReference type="PANTHER" id="PTHR12101:SF17">
    <property type="entry name" value="BLOOD VESSEL EPICARDIAL SUBSTANCE"/>
    <property type="match status" value="1"/>
</dbReference>
<evidence type="ECO:0000256" key="10">
    <source>
        <dbReference type="ARBA" id="ARBA00022949"/>
    </source>
</evidence>
<dbReference type="AlphaFoldDB" id="A0A0W0WL31"/>
<evidence type="ECO:0000256" key="7">
    <source>
        <dbReference type="ARBA" id="ARBA00022475"/>
    </source>
</evidence>
<evidence type="ECO:0000313" key="16">
    <source>
        <dbReference type="EMBL" id="KTD33040.1"/>
    </source>
</evidence>
<comment type="caution">
    <text evidence="16">The sequence shown here is derived from an EMBL/GenBank/DDBJ whole genome shotgun (WGS) entry which is preliminary data.</text>
</comment>
<organism evidence="16 17">
    <name type="scientific">Legionella nautarum</name>
    <dbReference type="NCBI Taxonomy" id="45070"/>
    <lineage>
        <taxon>Bacteria</taxon>
        <taxon>Pseudomonadati</taxon>
        <taxon>Pseudomonadota</taxon>
        <taxon>Gammaproteobacteria</taxon>
        <taxon>Legionellales</taxon>
        <taxon>Legionellaceae</taxon>
        <taxon>Legionella</taxon>
    </lineage>
</organism>
<evidence type="ECO:0000313" key="17">
    <source>
        <dbReference type="Proteomes" id="UP000054725"/>
    </source>
</evidence>
<keyword evidence="12 14" id="KW-0472">Membrane</keyword>
<keyword evidence="7" id="KW-1003">Cell membrane</keyword>
<dbReference type="Gene3D" id="2.60.120.10">
    <property type="entry name" value="Jelly Rolls"/>
    <property type="match status" value="1"/>
</dbReference>
<dbReference type="InterPro" id="IPR018490">
    <property type="entry name" value="cNMP-bd_dom_sf"/>
</dbReference>
<evidence type="ECO:0000256" key="6">
    <source>
        <dbReference type="ARBA" id="ARBA00022473"/>
    </source>
</evidence>
<reference evidence="16 17" key="1">
    <citation type="submission" date="2015-11" db="EMBL/GenBank/DDBJ databases">
        <title>Genomic analysis of 38 Legionella species identifies large and diverse effector repertoires.</title>
        <authorList>
            <person name="Burstein D."/>
            <person name="Amaro F."/>
            <person name="Zusman T."/>
            <person name="Lifshitz Z."/>
            <person name="Cohen O."/>
            <person name="Gilbert J.A."/>
            <person name="Pupko T."/>
            <person name="Shuman H.A."/>
            <person name="Segal G."/>
        </authorList>
    </citation>
    <scope>NUCLEOTIDE SEQUENCE [LARGE SCALE GENOMIC DNA]</scope>
    <source>
        <strain evidence="16 17">ATCC 49506</strain>
    </source>
</reference>
<evidence type="ECO:0000256" key="11">
    <source>
        <dbReference type="ARBA" id="ARBA00022989"/>
    </source>
</evidence>
<protein>
    <submittedName>
        <fullName evidence="16">Cyclic nucleotide-binding domain protein</fullName>
    </submittedName>
</protein>
<evidence type="ECO:0000256" key="14">
    <source>
        <dbReference type="SAM" id="Phobius"/>
    </source>
</evidence>
<dbReference type="InterPro" id="IPR014710">
    <property type="entry name" value="RmlC-like_jellyroll"/>
</dbReference>
<keyword evidence="11 14" id="KW-1133">Transmembrane helix</keyword>
<dbReference type="GO" id="GO:0007155">
    <property type="term" value="P:cell adhesion"/>
    <property type="evidence" value="ECO:0007669"/>
    <property type="project" value="UniProtKB-KW"/>
</dbReference>
<dbReference type="InterPro" id="IPR000595">
    <property type="entry name" value="cNMP-bd_dom"/>
</dbReference>
<proteinExistence type="inferred from homology"/>
<evidence type="ECO:0000256" key="8">
    <source>
        <dbReference type="ARBA" id="ARBA00022692"/>
    </source>
</evidence>
<keyword evidence="8 14" id="KW-0812">Transmembrane</keyword>
<feature type="transmembrane region" description="Helical" evidence="14">
    <location>
        <begin position="31"/>
        <end position="49"/>
    </location>
</feature>
<dbReference type="PROSITE" id="PS50042">
    <property type="entry name" value="CNMP_BINDING_3"/>
    <property type="match status" value="1"/>
</dbReference>
<comment type="similarity">
    <text evidence="4">Belongs to the popeye family.</text>
</comment>
<keyword evidence="13" id="KW-0325">Glycoprotein</keyword>
<dbReference type="GO" id="GO:0016328">
    <property type="term" value="C:lateral plasma membrane"/>
    <property type="evidence" value="ECO:0007669"/>
    <property type="project" value="UniProtKB-SubCell"/>
</dbReference>
<evidence type="ECO:0000256" key="1">
    <source>
        <dbReference type="ARBA" id="ARBA00004124"/>
    </source>
</evidence>
<dbReference type="RefSeq" id="WP_058505664.1">
    <property type="nucleotide sequence ID" value="NZ_CAAAIF010000022.1"/>
</dbReference>
<evidence type="ECO:0000256" key="4">
    <source>
        <dbReference type="ARBA" id="ARBA00007146"/>
    </source>
</evidence>
<dbReference type="InterPro" id="IPR006916">
    <property type="entry name" value="POPDC1-3"/>
</dbReference>
<feature type="transmembrane region" description="Helical" evidence="14">
    <location>
        <begin position="6"/>
        <end position="24"/>
    </location>
</feature>
<dbReference type="EMBL" id="LNYO01000024">
    <property type="protein sequence ID" value="KTD33040.1"/>
    <property type="molecule type" value="Genomic_DNA"/>
</dbReference>
<keyword evidence="10" id="KW-0965">Cell junction</keyword>
<name>A0A0W0WL31_9GAMM</name>
<dbReference type="InterPro" id="IPR055272">
    <property type="entry name" value="POPDC1-3_dom"/>
</dbReference>
<gene>
    <name evidence="16" type="ORF">Lnau_2688</name>
</gene>
<evidence type="ECO:0000256" key="12">
    <source>
        <dbReference type="ARBA" id="ARBA00023136"/>
    </source>
</evidence>
<keyword evidence="17" id="KW-1185">Reference proteome</keyword>
<evidence type="ECO:0000259" key="15">
    <source>
        <dbReference type="PROSITE" id="PS50042"/>
    </source>
</evidence>
<dbReference type="GO" id="GO:0005923">
    <property type="term" value="C:bicellular tight junction"/>
    <property type="evidence" value="ECO:0007669"/>
    <property type="project" value="UniProtKB-SubCell"/>
</dbReference>
<dbReference type="Pfam" id="PF04831">
    <property type="entry name" value="POPDC1-3"/>
    <property type="match status" value="1"/>
</dbReference>
<dbReference type="Pfam" id="PF00027">
    <property type="entry name" value="cNMP_binding"/>
    <property type="match status" value="1"/>
</dbReference>
<evidence type="ECO:0000256" key="13">
    <source>
        <dbReference type="ARBA" id="ARBA00023180"/>
    </source>
</evidence>
<keyword evidence="5" id="KW-0796">Tight junction</keyword>
<sequence length="231" mass="25815">MHLDLINIIFLIAATLVSLSYFFTDILLLRLLSILGAVGYLFGGSIAGLDKPGMLTIVLFSLINFAINAIQSIRIVLARIPIFLPNELKDIYTKTFDIMTPNEFLRIYKLSKTASVKQGEQITIQDKPVESLILLKEGRTDIIEDKQIITSLSAGFFVGEMSFLTGQMANATVTVASDTVDYLVWDKKKLDQLKIKDPDLYEKLEHTISINLIRKISKQVHRAKGVPLPSS</sequence>
<feature type="transmembrane region" description="Helical" evidence="14">
    <location>
        <begin position="55"/>
        <end position="77"/>
    </location>
</feature>
<feature type="domain" description="Cyclic nucleotide-binding" evidence="15">
    <location>
        <begin position="95"/>
        <end position="193"/>
    </location>
</feature>
<keyword evidence="6" id="KW-0217">Developmental protein</keyword>
<dbReference type="CDD" id="cd00038">
    <property type="entry name" value="CAP_ED"/>
    <property type="match status" value="1"/>
</dbReference>
<evidence type="ECO:0000256" key="2">
    <source>
        <dbReference type="ARBA" id="ARBA00004141"/>
    </source>
</evidence>